<accession>A0ABR3VYY3</accession>
<organism evidence="2 3">
    <name type="scientific">Diaporthe australafricana</name>
    <dbReference type="NCBI Taxonomy" id="127596"/>
    <lineage>
        <taxon>Eukaryota</taxon>
        <taxon>Fungi</taxon>
        <taxon>Dikarya</taxon>
        <taxon>Ascomycota</taxon>
        <taxon>Pezizomycotina</taxon>
        <taxon>Sordariomycetes</taxon>
        <taxon>Sordariomycetidae</taxon>
        <taxon>Diaporthales</taxon>
        <taxon>Diaporthaceae</taxon>
        <taxon>Diaporthe</taxon>
    </lineage>
</organism>
<dbReference type="EMBL" id="JAWRVE010000210">
    <property type="protein sequence ID" value="KAL1848886.1"/>
    <property type="molecule type" value="Genomic_DNA"/>
</dbReference>
<feature type="non-terminal residue" evidence="2">
    <location>
        <position position="1"/>
    </location>
</feature>
<dbReference type="Proteomes" id="UP001583177">
    <property type="component" value="Unassembled WGS sequence"/>
</dbReference>
<feature type="region of interest" description="Disordered" evidence="1">
    <location>
        <begin position="1"/>
        <end position="31"/>
    </location>
</feature>
<feature type="region of interest" description="Disordered" evidence="1">
    <location>
        <begin position="62"/>
        <end position="89"/>
    </location>
</feature>
<protein>
    <submittedName>
        <fullName evidence="2">Uncharacterized protein</fullName>
    </submittedName>
</protein>
<evidence type="ECO:0000313" key="2">
    <source>
        <dbReference type="EMBL" id="KAL1848886.1"/>
    </source>
</evidence>
<keyword evidence="3" id="KW-1185">Reference proteome</keyword>
<evidence type="ECO:0000256" key="1">
    <source>
        <dbReference type="SAM" id="MobiDB-lite"/>
    </source>
</evidence>
<sequence length="89" mass="9601">ALIAQYPTLEETDIATQHEPDNYGGDEMADGLKGRDSWDTAWEVANDVEHVVFLGAGGPSMTTEGFPMRLTNPDLGDEEDASLGELFTA</sequence>
<name>A0ABR3VYY3_9PEZI</name>
<reference evidence="2 3" key="1">
    <citation type="journal article" date="2024" name="IMA Fungus">
        <title>IMA Genome - F19 : A genome assembly and annotation guide to empower mycologists, including annotated draft genome sequences of Ceratocystis pirilliformis, Diaporthe australafricana, Fusarium ophioides, Paecilomyces lecythidis, and Sporothrix stenoceras.</title>
        <authorList>
            <person name="Aylward J."/>
            <person name="Wilson A.M."/>
            <person name="Visagie C.M."/>
            <person name="Spraker J."/>
            <person name="Barnes I."/>
            <person name="Buitendag C."/>
            <person name="Ceriani C."/>
            <person name="Del Mar Angel L."/>
            <person name="du Plessis D."/>
            <person name="Fuchs T."/>
            <person name="Gasser K."/>
            <person name="Kramer D."/>
            <person name="Li W."/>
            <person name="Munsamy K."/>
            <person name="Piso A."/>
            <person name="Price J.L."/>
            <person name="Sonnekus B."/>
            <person name="Thomas C."/>
            <person name="van der Nest A."/>
            <person name="van Dijk A."/>
            <person name="van Heerden A."/>
            <person name="van Vuuren N."/>
            <person name="Yilmaz N."/>
            <person name="Duong T.A."/>
            <person name="van der Merwe N.A."/>
            <person name="Wingfield M.J."/>
            <person name="Wingfield B.D."/>
        </authorList>
    </citation>
    <scope>NUCLEOTIDE SEQUENCE [LARGE SCALE GENOMIC DNA]</scope>
    <source>
        <strain evidence="2 3">CMW 18300</strain>
    </source>
</reference>
<evidence type="ECO:0000313" key="3">
    <source>
        <dbReference type="Proteomes" id="UP001583177"/>
    </source>
</evidence>
<gene>
    <name evidence="2" type="ORF">Daus18300_013445</name>
</gene>
<proteinExistence type="predicted"/>
<comment type="caution">
    <text evidence="2">The sequence shown here is derived from an EMBL/GenBank/DDBJ whole genome shotgun (WGS) entry which is preliminary data.</text>
</comment>